<sequence>MKLMPAEALRVTEKERPRVFQEAMDFVEDGDYEEACDLFELLVQNFPEDRGVWWQYLSALRRARMHDKADELDEWCYQTFPDDIGFTFTWTRTFDSRANWDEGLRRRREVLSRHSAKEKPVYLPAVTECILPLVEKKDFAGLKVLLEEYWDTFFTVDNCGAAVYFALEAIGDYRRQIEMCDRLLRYCEPGNPVLHGVNYANLRVLAETALWNQEVLAGRGNKVNILSFGQSCLPYTIANRWGLTNYVGNPDAITIFDLGAFGKNTAAEALKTNFASYLDPASYHQGRDPMGAPQMFHRPTGVHFGHERGQTIIGAQQEKFFPLINKKIKAFQSAWAKGNSLLVYGIVGQCDLPAFVSEMEPLLARQHSRLLIFNLTRSPLDCPASPSVTYVHLPFPMNYSWNGIEDYTSDTGLAFDSRLTGLIRSEIDRMASTVSPSYR</sequence>
<dbReference type="AlphaFoldDB" id="A0A511XHZ0"/>
<dbReference type="SUPFAM" id="SSF48452">
    <property type="entry name" value="TPR-like"/>
    <property type="match status" value="1"/>
</dbReference>
<dbReference type="Proteomes" id="UP000321746">
    <property type="component" value="Unassembled WGS sequence"/>
</dbReference>
<proteinExistence type="predicted"/>
<comment type="caution">
    <text evidence="1">The sequence shown here is derived from an EMBL/GenBank/DDBJ whole genome shotgun (WGS) entry which is preliminary data.</text>
</comment>
<evidence type="ECO:0008006" key="3">
    <source>
        <dbReference type="Google" id="ProtNLM"/>
    </source>
</evidence>
<gene>
    <name evidence="1" type="ORF">AOE01nite_08000</name>
</gene>
<evidence type="ECO:0000313" key="2">
    <source>
        <dbReference type="Proteomes" id="UP000321746"/>
    </source>
</evidence>
<dbReference type="InterPro" id="IPR011990">
    <property type="entry name" value="TPR-like_helical_dom_sf"/>
</dbReference>
<dbReference type="RefSeq" id="WP_260175948.1">
    <property type="nucleotide sequence ID" value="NZ_BJYG01000007.1"/>
</dbReference>
<name>A0A511XHZ0_9PROT</name>
<organism evidence="1 2">
    <name type="scientific">Acetobacter oeni</name>
    <dbReference type="NCBI Taxonomy" id="304077"/>
    <lineage>
        <taxon>Bacteria</taxon>
        <taxon>Pseudomonadati</taxon>
        <taxon>Pseudomonadota</taxon>
        <taxon>Alphaproteobacteria</taxon>
        <taxon>Acetobacterales</taxon>
        <taxon>Acetobacteraceae</taxon>
        <taxon>Acetobacter</taxon>
    </lineage>
</organism>
<protein>
    <recommendedName>
        <fullName evidence="3">Tetratricopeptide repeat protein</fullName>
    </recommendedName>
</protein>
<evidence type="ECO:0000313" key="1">
    <source>
        <dbReference type="EMBL" id="GEN62576.1"/>
    </source>
</evidence>
<keyword evidence="2" id="KW-1185">Reference proteome</keyword>
<accession>A0A511XHZ0</accession>
<dbReference type="Gene3D" id="1.25.40.10">
    <property type="entry name" value="Tetratricopeptide repeat domain"/>
    <property type="match status" value="1"/>
</dbReference>
<dbReference type="EMBL" id="BJYG01000007">
    <property type="protein sequence ID" value="GEN62576.1"/>
    <property type="molecule type" value="Genomic_DNA"/>
</dbReference>
<reference evidence="1 2" key="1">
    <citation type="submission" date="2019-07" db="EMBL/GenBank/DDBJ databases">
        <title>Whole genome shotgun sequence of Acetobacter oeni NBRC 105207.</title>
        <authorList>
            <person name="Hosoyama A."/>
            <person name="Uohara A."/>
            <person name="Ohji S."/>
            <person name="Ichikawa N."/>
        </authorList>
    </citation>
    <scope>NUCLEOTIDE SEQUENCE [LARGE SCALE GENOMIC DNA]</scope>
    <source>
        <strain evidence="1 2">NBRC 105207</strain>
    </source>
</reference>